<reference evidence="3 4" key="1">
    <citation type="submission" date="2019-03" db="EMBL/GenBank/DDBJ databases">
        <title>Genomic Encyclopedia of Type Strains, Phase IV (KMG-IV): sequencing the most valuable type-strain genomes for metagenomic binning, comparative biology and taxonomic classification.</title>
        <authorList>
            <person name="Goeker M."/>
        </authorList>
    </citation>
    <scope>NUCLEOTIDE SEQUENCE [LARGE SCALE GENOMIC DNA]</scope>
    <source>
        <strain evidence="3 4">DSM 23802</strain>
    </source>
</reference>
<name>A0A4R3KM70_9BACI</name>
<sequence length="227" mass="26381">MIEWISHWLQNIILVVLLATFVDLLLPTTNMQKYSKMVLGLIVILSIISPIFSLFSKDFSTEIFFREVNKKVSSNANIPVMEEMTKNKDQLNEEFKRKLIQQVETAMKEHLISVIENRFNVTVHKVALKATIDEKQNWQIDQVEVSLLEGKRDHVDDQKKEIKEIEKVEIVTVNTDKSSNSSRSVEERGEESEVSNQQLTKEMVQVIKEQWGLKEEQITVKIEHDLS</sequence>
<dbReference type="Pfam" id="PF09581">
    <property type="entry name" value="Spore_III_AF"/>
    <property type="match status" value="1"/>
</dbReference>
<organism evidence="3 4">
    <name type="scientific">Tepidibacillus fermentans</name>
    <dbReference type="NCBI Taxonomy" id="1281767"/>
    <lineage>
        <taxon>Bacteria</taxon>
        <taxon>Bacillati</taxon>
        <taxon>Bacillota</taxon>
        <taxon>Bacilli</taxon>
        <taxon>Bacillales</taxon>
        <taxon>Bacillaceae</taxon>
        <taxon>Tepidibacillus</taxon>
    </lineage>
</organism>
<keyword evidence="2" id="KW-1133">Transmembrane helix</keyword>
<evidence type="ECO:0000313" key="3">
    <source>
        <dbReference type="EMBL" id="TCS84028.1"/>
    </source>
</evidence>
<feature type="transmembrane region" description="Helical" evidence="2">
    <location>
        <begin position="6"/>
        <end position="26"/>
    </location>
</feature>
<proteinExistence type="predicted"/>
<dbReference type="InterPro" id="IPR014245">
    <property type="entry name" value="Spore_III_AF"/>
</dbReference>
<dbReference type="NCBIfam" id="TIGR02896">
    <property type="entry name" value="spore_III_AF"/>
    <property type="match status" value="1"/>
</dbReference>
<gene>
    <name evidence="3" type="ORF">EDD72_10268</name>
</gene>
<evidence type="ECO:0000256" key="2">
    <source>
        <dbReference type="SAM" id="Phobius"/>
    </source>
</evidence>
<dbReference type="Proteomes" id="UP000295788">
    <property type="component" value="Unassembled WGS sequence"/>
</dbReference>
<keyword evidence="2" id="KW-0812">Transmembrane</keyword>
<dbReference type="EMBL" id="SMAB01000002">
    <property type="protein sequence ID" value="TCS84028.1"/>
    <property type="molecule type" value="Genomic_DNA"/>
</dbReference>
<comment type="caution">
    <text evidence="3">The sequence shown here is derived from an EMBL/GenBank/DDBJ whole genome shotgun (WGS) entry which is preliminary data.</text>
</comment>
<feature type="transmembrane region" description="Helical" evidence="2">
    <location>
        <begin position="38"/>
        <end position="56"/>
    </location>
</feature>
<evidence type="ECO:0000313" key="4">
    <source>
        <dbReference type="Proteomes" id="UP000295788"/>
    </source>
</evidence>
<evidence type="ECO:0000256" key="1">
    <source>
        <dbReference type="SAM" id="MobiDB-lite"/>
    </source>
</evidence>
<accession>A0A4R3KM70</accession>
<protein>
    <submittedName>
        <fullName evidence="3">Stage III sporulation protein AF</fullName>
    </submittedName>
</protein>
<feature type="region of interest" description="Disordered" evidence="1">
    <location>
        <begin position="176"/>
        <end position="199"/>
    </location>
</feature>
<dbReference type="RefSeq" id="WP_165894922.1">
    <property type="nucleotide sequence ID" value="NZ_SMAB01000002.1"/>
</dbReference>
<dbReference type="AlphaFoldDB" id="A0A4R3KM70"/>
<keyword evidence="4" id="KW-1185">Reference proteome</keyword>
<keyword evidence="2" id="KW-0472">Membrane</keyword>